<keyword evidence="2" id="KW-0479">Metal-binding</keyword>
<dbReference type="SMART" id="SM00614">
    <property type="entry name" value="ZnF_BED"/>
    <property type="match status" value="2"/>
</dbReference>
<keyword evidence="7" id="KW-0804">Transcription</keyword>
<evidence type="ECO:0000256" key="3">
    <source>
        <dbReference type="ARBA" id="ARBA00022771"/>
    </source>
</evidence>
<dbReference type="Pfam" id="PF05699">
    <property type="entry name" value="Dimer_Tnp_hAT"/>
    <property type="match status" value="1"/>
</dbReference>
<dbReference type="STRING" id="161767.ENSAPEP00000025426"/>
<reference evidence="11" key="3">
    <citation type="submission" date="2025-09" db="UniProtKB">
        <authorList>
            <consortium name="Ensembl"/>
        </authorList>
    </citation>
    <scope>IDENTIFICATION</scope>
</reference>
<evidence type="ECO:0000256" key="8">
    <source>
        <dbReference type="ARBA" id="ARBA00023242"/>
    </source>
</evidence>
<evidence type="ECO:0000256" key="2">
    <source>
        <dbReference type="ARBA" id="ARBA00022723"/>
    </source>
</evidence>
<dbReference type="GeneTree" id="ENSGT00940000158431"/>
<dbReference type="AlphaFoldDB" id="A0A3P8TL70"/>
<evidence type="ECO:0000313" key="12">
    <source>
        <dbReference type="Proteomes" id="UP000265080"/>
    </source>
</evidence>
<dbReference type="GO" id="GO:0046983">
    <property type="term" value="F:protein dimerization activity"/>
    <property type="evidence" value="ECO:0007669"/>
    <property type="project" value="InterPro"/>
</dbReference>
<dbReference type="SUPFAM" id="SSF140996">
    <property type="entry name" value="Hermes dimerisation domain"/>
    <property type="match status" value="1"/>
</dbReference>
<dbReference type="InterPro" id="IPR003656">
    <property type="entry name" value="Znf_BED"/>
</dbReference>
<evidence type="ECO:0000313" key="11">
    <source>
        <dbReference type="Ensembl" id="ENSAPEP00000025426.1"/>
    </source>
</evidence>
<evidence type="ECO:0000256" key="1">
    <source>
        <dbReference type="ARBA" id="ARBA00004123"/>
    </source>
</evidence>
<feature type="domain" description="BED-type" evidence="10">
    <location>
        <begin position="8"/>
        <end position="58"/>
    </location>
</feature>
<dbReference type="PANTHER" id="PTHR46481:SF10">
    <property type="entry name" value="ZINC FINGER BED DOMAIN-CONTAINING PROTEIN 39"/>
    <property type="match status" value="1"/>
</dbReference>
<dbReference type="GO" id="GO:0008270">
    <property type="term" value="F:zinc ion binding"/>
    <property type="evidence" value="ECO:0007669"/>
    <property type="project" value="UniProtKB-KW"/>
</dbReference>
<evidence type="ECO:0000256" key="5">
    <source>
        <dbReference type="ARBA" id="ARBA00023015"/>
    </source>
</evidence>
<dbReference type="OMA" id="DTKNTMM"/>
<organism evidence="11 12">
    <name type="scientific">Amphiprion percula</name>
    <name type="common">Orange clownfish</name>
    <name type="synonym">Lutjanus percula</name>
    <dbReference type="NCBI Taxonomy" id="161767"/>
    <lineage>
        <taxon>Eukaryota</taxon>
        <taxon>Metazoa</taxon>
        <taxon>Chordata</taxon>
        <taxon>Craniata</taxon>
        <taxon>Vertebrata</taxon>
        <taxon>Euteleostomi</taxon>
        <taxon>Actinopterygii</taxon>
        <taxon>Neopterygii</taxon>
        <taxon>Teleostei</taxon>
        <taxon>Neoteleostei</taxon>
        <taxon>Acanthomorphata</taxon>
        <taxon>Ovalentaria</taxon>
        <taxon>Pomacentridae</taxon>
        <taxon>Amphiprion</taxon>
    </lineage>
</organism>
<comment type="subcellular location">
    <subcellularLocation>
        <location evidence="1">Nucleus</location>
    </subcellularLocation>
</comment>
<keyword evidence="12" id="KW-1185">Reference proteome</keyword>
<dbReference type="PANTHER" id="PTHR46481">
    <property type="entry name" value="ZINC FINGER BED DOMAIN-CONTAINING PROTEIN 4"/>
    <property type="match status" value="1"/>
</dbReference>
<keyword evidence="5" id="KW-0805">Transcription regulation</keyword>
<dbReference type="Proteomes" id="UP000265080">
    <property type="component" value="Chromosome 5"/>
</dbReference>
<dbReference type="InterPro" id="IPR012337">
    <property type="entry name" value="RNaseH-like_sf"/>
</dbReference>
<dbReference type="InterPro" id="IPR052035">
    <property type="entry name" value="ZnF_BED_domain_contain"/>
</dbReference>
<accession>A0A3P8TL70</accession>
<reference evidence="11 12" key="1">
    <citation type="submission" date="2018-03" db="EMBL/GenBank/DDBJ databases">
        <title>Finding Nemo's genes: A chromosome-scale reference assembly of the genome of the orange clownfish Amphiprion percula.</title>
        <authorList>
            <person name="Lehmann R."/>
        </authorList>
    </citation>
    <scope>NUCLEOTIDE SEQUENCE</scope>
</reference>
<evidence type="ECO:0000256" key="4">
    <source>
        <dbReference type="ARBA" id="ARBA00022833"/>
    </source>
</evidence>
<reference evidence="11" key="2">
    <citation type="submission" date="2025-08" db="UniProtKB">
        <authorList>
            <consortium name="Ensembl"/>
        </authorList>
    </citation>
    <scope>IDENTIFICATION</scope>
</reference>
<feature type="domain" description="BED-type" evidence="10">
    <location>
        <begin position="108"/>
        <end position="157"/>
    </location>
</feature>
<dbReference type="GO" id="GO:0009791">
    <property type="term" value="P:post-embryonic development"/>
    <property type="evidence" value="ECO:0007669"/>
    <property type="project" value="UniProtKB-ARBA"/>
</dbReference>
<dbReference type="SUPFAM" id="SSF57667">
    <property type="entry name" value="beta-beta-alpha zinc fingers"/>
    <property type="match status" value="2"/>
</dbReference>
<keyword evidence="6" id="KW-0238">DNA-binding</keyword>
<keyword evidence="4" id="KW-0862">Zinc</keyword>
<proteinExistence type="predicted"/>
<dbReference type="InterPro" id="IPR036236">
    <property type="entry name" value="Znf_C2H2_sf"/>
</dbReference>
<evidence type="ECO:0000259" key="10">
    <source>
        <dbReference type="PROSITE" id="PS50808"/>
    </source>
</evidence>
<dbReference type="InterPro" id="IPR008906">
    <property type="entry name" value="HATC_C_dom"/>
</dbReference>
<keyword evidence="3 9" id="KW-0863">Zinc-finger</keyword>
<evidence type="ECO:0000256" key="7">
    <source>
        <dbReference type="ARBA" id="ARBA00023163"/>
    </source>
</evidence>
<sequence length="684" mass="77247">MTMKRAGRRRSSVWDCFEQVGNLVRCMKCDATLKYCGGATSSMINHMNRYHPSNTPLDEDEKPVICNVQCLEEESTSNTDIMQVAIMSPSMNTTSTPPERDYGERKRLKRSSVWDVFIRVDDEVHCTMCDTKLKYRSSTTSMMYHIKNKHPDTIPNDGVSLATHAEVTELISRMIEKDMLPISMVNGDGFRELLAFTVHNYKMPSTGDITRIIEGHFHDKMEELVVQLGKVEKVALTADFWTALPVQRYITVSCSFITDDWQGRSAVLQTHRLSSEGHTTTDSITERLLSTVQAWGIAGKVTACVHNNAQNILSAQACARVTWDYATCFATTLQLAVSDGLSEDLVRIIIAAGKLVRHFNHNLLASEALEQKQVQMCLPQHKLIQSSKTRWDTICDMFERLLEQRWAIKAVLSDRTITNRHQAQTLEIEDDCWQVIENFTPVLATLKWATTVISAETEFTISNIYPITFSLIQTHLVPKENDVEQVSEFKLKVQKSLRNHMEVDSNDLASKPALIASMLDPRHKHLSFLTPTGRLAAKVKLHELVSKLDVITTTVGTKDEQQETLITPDISQVAMPSQVRSDTKNTMVLLLGDNYSSSYATDSEAQVDYYLRDIAPPLDINPLDWWKVNGPRFPKLATLARHYMCVPGVSLPSLLSEAGQTFATMRTRLSPEHVDMMIFVNRNA</sequence>
<dbReference type="SUPFAM" id="SSF53098">
    <property type="entry name" value="Ribonuclease H-like"/>
    <property type="match status" value="1"/>
</dbReference>
<name>A0A3P8TL70_AMPPE</name>
<protein>
    <recommendedName>
        <fullName evidence="10">BED-type domain-containing protein</fullName>
    </recommendedName>
</protein>
<dbReference type="PROSITE" id="PS50808">
    <property type="entry name" value="ZF_BED"/>
    <property type="match status" value="2"/>
</dbReference>
<dbReference type="Ensembl" id="ENSAPET00000026096.1">
    <property type="protein sequence ID" value="ENSAPEP00000025426.1"/>
    <property type="gene ID" value="ENSAPEG00000018106.1"/>
</dbReference>
<evidence type="ECO:0000256" key="6">
    <source>
        <dbReference type="ARBA" id="ARBA00023125"/>
    </source>
</evidence>
<dbReference type="GO" id="GO:0005634">
    <property type="term" value="C:nucleus"/>
    <property type="evidence" value="ECO:0007669"/>
    <property type="project" value="UniProtKB-SubCell"/>
</dbReference>
<dbReference type="Pfam" id="PF02892">
    <property type="entry name" value="zf-BED"/>
    <property type="match status" value="2"/>
</dbReference>
<keyword evidence="8" id="KW-0539">Nucleus</keyword>
<evidence type="ECO:0000256" key="9">
    <source>
        <dbReference type="PROSITE-ProRule" id="PRU00027"/>
    </source>
</evidence>
<dbReference type="GO" id="GO:0003677">
    <property type="term" value="F:DNA binding"/>
    <property type="evidence" value="ECO:0007669"/>
    <property type="project" value="UniProtKB-KW"/>
</dbReference>